<keyword evidence="10" id="KW-0229">DNA integration</keyword>
<dbReference type="Proteomes" id="UP001151760">
    <property type="component" value="Unassembled WGS sequence"/>
</dbReference>
<evidence type="ECO:0000256" key="5">
    <source>
        <dbReference type="ARBA" id="ARBA00022723"/>
    </source>
</evidence>
<keyword evidence="12" id="KW-0239">DNA-directed DNA polymerase</keyword>
<dbReference type="Gene3D" id="3.10.10.10">
    <property type="entry name" value="HIV Type 1 Reverse Transcriptase, subunit A, domain 1"/>
    <property type="match status" value="1"/>
</dbReference>
<dbReference type="Gene3D" id="2.40.70.10">
    <property type="entry name" value="Acid Proteases"/>
    <property type="match status" value="1"/>
</dbReference>
<dbReference type="Pfam" id="PF17921">
    <property type="entry name" value="Integrase_H2C2"/>
    <property type="match status" value="1"/>
</dbReference>
<keyword evidence="5" id="KW-0479">Metal-binding</keyword>
<dbReference type="InterPro" id="IPR012337">
    <property type="entry name" value="RNaseH-like_sf"/>
</dbReference>
<evidence type="ECO:0000256" key="2">
    <source>
        <dbReference type="ARBA" id="ARBA00022679"/>
    </source>
</evidence>
<evidence type="ECO:0000256" key="12">
    <source>
        <dbReference type="ARBA" id="ARBA00022932"/>
    </source>
</evidence>
<dbReference type="InterPro" id="IPR001584">
    <property type="entry name" value="Integrase_cat-core"/>
</dbReference>
<keyword evidence="15" id="KW-0511">Multifunctional enzyme</keyword>
<evidence type="ECO:0000256" key="10">
    <source>
        <dbReference type="ARBA" id="ARBA00022908"/>
    </source>
</evidence>
<keyword evidence="1" id="KW-0645">Protease</keyword>
<gene>
    <name evidence="17" type="ORF">Tco_0820024</name>
</gene>
<evidence type="ECO:0000313" key="18">
    <source>
        <dbReference type="Proteomes" id="UP001151760"/>
    </source>
</evidence>
<dbReference type="Gene3D" id="1.10.340.70">
    <property type="match status" value="1"/>
</dbReference>
<keyword evidence="6" id="KW-0064">Aspartyl protease</keyword>
<dbReference type="PANTHER" id="PTHR37984">
    <property type="entry name" value="PROTEIN CBG26694"/>
    <property type="match status" value="1"/>
</dbReference>
<dbReference type="Gene3D" id="3.30.420.10">
    <property type="entry name" value="Ribonuclease H-like superfamily/Ribonuclease H"/>
    <property type="match status" value="1"/>
</dbReference>
<dbReference type="InterPro" id="IPR041577">
    <property type="entry name" value="RT_RNaseH_2"/>
</dbReference>
<reference evidence="17" key="2">
    <citation type="submission" date="2022-01" db="EMBL/GenBank/DDBJ databases">
        <authorList>
            <person name="Yamashiro T."/>
            <person name="Shiraishi A."/>
            <person name="Satake H."/>
            <person name="Nakayama K."/>
        </authorList>
    </citation>
    <scope>NUCLEOTIDE SEQUENCE</scope>
</reference>
<evidence type="ECO:0000259" key="16">
    <source>
        <dbReference type="PROSITE" id="PS50994"/>
    </source>
</evidence>
<dbReference type="GO" id="GO:0003964">
    <property type="term" value="F:RNA-directed DNA polymerase activity"/>
    <property type="evidence" value="ECO:0007669"/>
    <property type="project" value="UniProtKB-KW"/>
</dbReference>
<keyword evidence="8" id="KW-0378">Hydrolase</keyword>
<dbReference type="SUPFAM" id="SSF53098">
    <property type="entry name" value="Ribonuclease H-like"/>
    <property type="match status" value="1"/>
</dbReference>
<dbReference type="CDD" id="cd00303">
    <property type="entry name" value="retropepsin_like"/>
    <property type="match status" value="1"/>
</dbReference>
<evidence type="ECO:0000256" key="11">
    <source>
        <dbReference type="ARBA" id="ARBA00022918"/>
    </source>
</evidence>
<evidence type="ECO:0000313" key="17">
    <source>
        <dbReference type="EMBL" id="GJS98854.1"/>
    </source>
</evidence>
<evidence type="ECO:0000256" key="6">
    <source>
        <dbReference type="ARBA" id="ARBA00022750"/>
    </source>
</evidence>
<feature type="domain" description="Integrase catalytic" evidence="16">
    <location>
        <begin position="569"/>
        <end position="755"/>
    </location>
</feature>
<name>A0ABQ5A894_9ASTR</name>
<dbReference type="EMBL" id="BQNB010012075">
    <property type="protein sequence ID" value="GJS98854.1"/>
    <property type="molecule type" value="Genomic_DNA"/>
</dbReference>
<evidence type="ECO:0000256" key="13">
    <source>
        <dbReference type="ARBA" id="ARBA00023125"/>
    </source>
</evidence>
<protein>
    <submittedName>
        <fullName evidence="17">Reverse transcriptase domain-containing protein</fullName>
    </submittedName>
</protein>
<evidence type="ECO:0000256" key="1">
    <source>
        <dbReference type="ARBA" id="ARBA00022670"/>
    </source>
</evidence>
<dbReference type="Pfam" id="PF08284">
    <property type="entry name" value="RVP_2"/>
    <property type="match status" value="1"/>
</dbReference>
<dbReference type="InterPro" id="IPR043502">
    <property type="entry name" value="DNA/RNA_pol_sf"/>
</dbReference>
<evidence type="ECO:0000256" key="3">
    <source>
        <dbReference type="ARBA" id="ARBA00022695"/>
    </source>
</evidence>
<dbReference type="PROSITE" id="PS50994">
    <property type="entry name" value="INTEGRASE"/>
    <property type="match status" value="1"/>
</dbReference>
<evidence type="ECO:0000256" key="8">
    <source>
        <dbReference type="ARBA" id="ARBA00022801"/>
    </source>
</evidence>
<keyword evidence="11 17" id="KW-0695">RNA-directed DNA polymerase</keyword>
<keyword evidence="9" id="KW-0460">Magnesium</keyword>
<keyword evidence="3" id="KW-0548">Nucleotidyltransferase</keyword>
<keyword evidence="18" id="KW-1185">Reference proteome</keyword>
<evidence type="ECO:0000256" key="15">
    <source>
        <dbReference type="ARBA" id="ARBA00023268"/>
    </source>
</evidence>
<reference evidence="17" key="1">
    <citation type="journal article" date="2022" name="Int. J. Mol. Sci.">
        <title>Draft Genome of Tanacetum Coccineum: Genomic Comparison of Closely Related Tanacetum-Family Plants.</title>
        <authorList>
            <person name="Yamashiro T."/>
            <person name="Shiraishi A."/>
            <person name="Nakayama K."/>
            <person name="Satake H."/>
        </authorList>
    </citation>
    <scope>NUCLEOTIDE SEQUENCE</scope>
</reference>
<dbReference type="InterPro" id="IPR043128">
    <property type="entry name" value="Rev_trsase/Diguanyl_cyclase"/>
</dbReference>
<evidence type="ECO:0000256" key="9">
    <source>
        <dbReference type="ARBA" id="ARBA00022842"/>
    </source>
</evidence>
<dbReference type="SUPFAM" id="SSF56672">
    <property type="entry name" value="DNA/RNA polymerases"/>
    <property type="match status" value="1"/>
</dbReference>
<dbReference type="InterPro" id="IPR056924">
    <property type="entry name" value="SH3_Tf2-1"/>
</dbReference>
<keyword evidence="7" id="KW-0255">Endonuclease</keyword>
<dbReference type="Pfam" id="PF17919">
    <property type="entry name" value="RT_RNaseH_2"/>
    <property type="match status" value="1"/>
</dbReference>
<dbReference type="InterPro" id="IPR036397">
    <property type="entry name" value="RNaseH_sf"/>
</dbReference>
<dbReference type="Gene3D" id="3.30.70.270">
    <property type="match status" value="1"/>
</dbReference>
<keyword evidence="2" id="KW-0808">Transferase</keyword>
<dbReference type="InterPro" id="IPR050951">
    <property type="entry name" value="Retrovirus_Pol_polyprotein"/>
</dbReference>
<proteinExistence type="predicted"/>
<evidence type="ECO:0000256" key="14">
    <source>
        <dbReference type="ARBA" id="ARBA00023172"/>
    </source>
</evidence>
<dbReference type="InterPro" id="IPR041588">
    <property type="entry name" value="Integrase_H2C2"/>
</dbReference>
<accession>A0ABQ5A894</accession>
<evidence type="ECO:0000256" key="7">
    <source>
        <dbReference type="ARBA" id="ARBA00022759"/>
    </source>
</evidence>
<keyword evidence="14" id="KW-0233">DNA recombination</keyword>
<dbReference type="SUPFAM" id="SSF50630">
    <property type="entry name" value="Acid proteases"/>
    <property type="match status" value="1"/>
</dbReference>
<keyword evidence="4" id="KW-0540">Nuclease</keyword>
<dbReference type="Pfam" id="PF24626">
    <property type="entry name" value="SH3_Tf2-1"/>
    <property type="match status" value="1"/>
</dbReference>
<evidence type="ECO:0000256" key="4">
    <source>
        <dbReference type="ARBA" id="ARBA00022722"/>
    </source>
</evidence>
<keyword evidence="13" id="KW-0238">DNA-binding</keyword>
<dbReference type="InterPro" id="IPR021109">
    <property type="entry name" value="Peptidase_aspartic_dom_sf"/>
</dbReference>
<dbReference type="PANTHER" id="PTHR37984:SF5">
    <property type="entry name" value="PROTEIN NYNRIN-LIKE"/>
    <property type="match status" value="1"/>
</dbReference>
<sequence length="819" mass="94499">MEWLLMSRGHIMAHTLNLLNETSIMWEIVQAVTIAGRRVILPRYARIKMEMATMEGDSPAMNTSLDYLQNVCPRLNRAPNNNNNNAGNPRAPTRDQVHAIRAEEVVQNQTMVTGTFLLNGYFISVLFDYKADRSFVSLENRPLLEHKYESLDEAYTIEYANGNEYEAREILLNCRLNLNDELFNIDLILIELKNFDVVIGMDWLTKVQADIKCFDKIIRIPLKCGKTLIVQGDKPARNLKIVSAIKMHNYLKKDCFAFLAHVVEKDRKVKIIQDILVVKNYPEVFPEDLPGPPPSRQVEFLIDLVPGAAPVAKAPYRLAQPEIQDLSAQLQELLSKGLIRPSSSLWGEPVLFVKKKDGSMRMPYLDKFVIVFIDDILIYSHSKAEHEQHLNTILSLLKDEKLFIKDFSKIAKPLTKLTHKTKKFVWEKEQEEAFQTLKNKLCDAPILSLPEGSENFVVYCDTSYKGLGCVLMQRDKVIAYESRQLKKHKKNYMTHDLELEAVTSLISHILEAQWEAMKEENLKEETLFGANEKLKTGADGIKYLNGRAWIPKVNNLRKVVMDEAHRSRYSIYPEVDKMYMDVKEYYRWSGMKRDIAIYVEKCLTCAKVKAEHKKPSGLLQQPKIPYAHFLPIQEDYLLEKFAKLYINEIVSKHGVPLSIISDRDGRFRSRFWRLLQKALGTQLDMSTAYYPQTDGQSKRMIQTLEDMLRTHVIDLGVGDQVPLKVSPWKDTIRFGKQGKLNPRYNGPFKVLDKVGLVAYRLELPQELDGIHNVFHVSILKKCLTDEMLVVTLKELKITDKLQFIEEIFEIMDQDIKSLK</sequence>
<comment type="caution">
    <text evidence="17">The sequence shown here is derived from an EMBL/GenBank/DDBJ whole genome shotgun (WGS) entry which is preliminary data.</text>
</comment>
<organism evidence="17 18">
    <name type="scientific">Tanacetum coccineum</name>
    <dbReference type="NCBI Taxonomy" id="301880"/>
    <lineage>
        <taxon>Eukaryota</taxon>
        <taxon>Viridiplantae</taxon>
        <taxon>Streptophyta</taxon>
        <taxon>Embryophyta</taxon>
        <taxon>Tracheophyta</taxon>
        <taxon>Spermatophyta</taxon>
        <taxon>Magnoliopsida</taxon>
        <taxon>eudicotyledons</taxon>
        <taxon>Gunneridae</taxon>
        <taxon>Pentapetalae</taxon>
        <taxon>asterids</taxon>
        <taxon>campanulids</taxon>
        <taxon>Asterales</taxon>
        <taxon>Asteraceae</taxon>
        <taxon>Asteroideae</taxon>
        <taxon>Anthemideae</taxon>
        <taxon>Anthemidinae</taxon>
        <taxon>Tanacetum</taxon>
    </lineage>
</organism>